<organism evidence="1 2">
    <name type="scientific">Timema podura</name>
    <name type="common">Walking stick</name>
    <dbReference type="NCBI Taxonomy" id="61482"/>
    <lineage>
        <taxon>Eukaryota</taxon>
        <taxon>Metazoa</taxon>
        <taxon>Ecdysozoa</taxon>
        <taxon>Arthropoda</taxon>
        <taxon>Hexapoda</taxon>
        <taxon>Insecta</taxon>
        <taxon>Pterygota</taxon>
        <taxon>Neoptera</taxon>
        <taxon>Polyneoptera</taxon>
        <taxon>Phasmatodea</taxon>
        <taxon>Timematodea</taxon>
        <taxon>Timematoidea</taxon>
        <taxon>Timematidae</taxon>
        <taxon>Timema</taxon>
    </lineage>
</organism>
<reference evidence="1" key="1">
    <citation type="submission" date="2021-03" db="EMBL/GenBank/DDBJ databases">
        <authorList>
            <person name="Tran Van P."/>
        </authorList>
    </citation>
    <scope>NUCLEOTIDE SEQUENCE</scope>
</reference>
<evidence type="ECO:0000313" key="1">
    <source>
        <dbReference type="EMBL" id="CAG2059678.1"/>
    </source>
</evidence>
<evidence type="ECO:0000313" key="2">
    <source>
        <dbReference type="Proteomes" id="UP001153148"/>
    </source>
</evidence>
<protein>
    <submittedName>
        <fullName evidence="1">Uncharacterized protein</fullName>
    </submittedName>
</protein>
<accession>A0ABN7NXR7</accession>
<dbReference type="EMBL" id="CAJPIN010010246">
    <property type="protein sequence ID" value="CAG2059678.1"/>
    <property type="molecule type" value="Genomic_DNA"/>
</dbReference>
<keyword evidence="2" id="KW-1185">Reference proteome</keyword>
<sequence>MNCRPMLQVTKKTAGQVLSSELGSYHNVDITGIQLALAERQSELPHTSRAAIPVILSDPDNRPGSNRSTSTILDTNILKLSYYLFRIMFPDQNVAKKTAEALLVGKTPLAEQCVKPEFLRLAPPLHSSEDEVSSSYEPTLIECHCVDKPPCSEITTTVVAGLVEPVSASGPQGGL</sequence>
<dbReference type="Proteomes" id="UP001153148">
    <property type="component" value="Unassembled WGS sequence"/>
</dbReference>
<gene>
    <name evidence="1" type="ORF">TPAB3V08_LOCUS6638</name>
</gene>
<proteinExistence type="predicted"/>
<name>A0ABN7NXR7_TIMPD</name>
<comment type="caution">
    <text evidence="1">The sequence shown here is derived from an EMBL/GenBank/DDBJ whole genome shotgun (WGS) entry which is preliminary data.</text>
</comment>